<dbReference type="AlphaFoldDB" id="A0A161WHK9"/>
<reference evidence="1 2" key="1">
    <citation type="submission" date="2016-04" db="EMBL/GenBank/DDBJ databases">
        <title>Genome sequence of Clostridium magnum DSM 2767.</title>
        <authorList>
            <person name="Poehlein A."/>
            <person name="Uhlig R."/>
            <person name="Fischer R."/>
            <person name="Bahl H."/>
            <person name="Daniel R."/>
        </authorList>
    </citation>
    <scope>NUCLEOTIDE SEQUENCE [LARGE SCALE GENOMIC DNA]</scope>
    <source>
        <strain evidence="1 2">DSM 2767</strain>
    </source>
</reference>
<evidence type="ECO:0000313" key="1">
    <source>
        <dbReference type="EMBL" id="KZL91175.1"/>
    </source>
</evidence>
<dbReference type="PATRIC" id="fig|1121326.3.peg.2953"/>
<keyword evidence="2" id="KW-1185">Reference proteome</keyword>
<protein>
    <submittedName>
        <fullName evidence="1">Uncharacterized protein</fullName>
    </submittedName>
</protein>
<proteinExistence type="predicted"/>
<dbReference type="STRING" id="1121326.CLMAG_29330"/>
<organism evidence="1 2">
    <name type="scientific">Clostridium magnum DSM 2767</name>
    <dbReference type="NCBI Taxonomy" id="1121326"/>
    <lineage>
        <taxon>Bacteria</taxon>
        <taxon>Bacillati</taxon>
        <taxon>Bacillota</taxon>
        <taxon>Clostridia</taxon>
        <taxon>Eubacteriales</taxon>
        <taxon>Clostridiaceae</taxon>
        <taxon>Clostridium</taxon>
    </lineage>
</organism>
<evidence type="ECO:0000313" key="2">
    <source>
        <dbReference type="Proteomes" id="UP000076603"/>
    </source>
</evidence>
<dbReference type="EMBL" id="LWAE01000003">
    <property type="protein sequence ID" value="KZL91175.1"/>
    <property type="molecule type" value="Genomic_DNA"/>
</dbReference>
<gene>
    <name evidence="1" type="ORF">CLMAG_29330</name>
</gene>
<comment type="caution">
    <text evidence="1">The sequence shown here is derived from an EMBL/GenBank/DDBJ whole genome shotgun (WGS) entry which is preliminary data.</text>
</comment>
<sequence>MVEACEEAKKEESLGEACEKGIMMHSLNHKQAVNCVKVLSGLGIMALSTRVVPRIYSRLYILETGFYNYNN</sequence>
<name>A0A161WHK9_9CLOT</name>
<accession>A0A161WHK9</accession>
<dbReference type="Proteomes" id="UP000076603">
    <property type="component" value="Unassembled WGS sequence"/>
</dbReference>